<evidence type="ECO:0000313" key="4">
    <source>
        <dbReference type="Proteomes" id="UP000595362"/>
    </source>
</evidence>
<feature type="chain" id="PRO_5032492702" description="Lipoprotein" evidence="2">
    <location>
        <begin position="18"/>
        <end position="449"/>
    </location>
</feature>
<proteinExistence type="predicted"/>
<reference evidence="3 4" key="1">
    <citation type="submission" date="2020-07" db="EMBL/GenBank/DDBJ databases">
        <title>Huge and variable diversity of episymbiotic CPR bacteria and DPANN archaea in groundwater ecosystems.</title>
        <authorList>
            <person name="He C.Y."/>
            <person name="Keren R."/>
            <person name="Whittaker M."/>
            <person name="Farag I.F."/>
            <person name="Doudna J."/>
            <person name="Cate J.H.D."/>
            <person name="Banfield J.F."/>
        </authorList>
    </citation>
    <scope>NUCLEOTIDE SEQUENCE [LARGE SCALE GENOMIC DNA]</scope>
    <source>
        <strain evidence="3">NC_groundwater_70_Ag_B-0.1um_54_66</strain>
    </source>
</reference>
<sequence>MGVAVLMLAAAAMPVQAQMCDTLPEVISTLKTPTYGFPTVWDADYGERGRLIQFAAGVVMPEGTIMAYGVKIDLQTSQALQTGLVELNRRGRTLVEQFVPAKDGEQPAGMAKLGERFVGVSNIRVGKGKDRHVRLSWYDRQGVYKREQILSDAAYDYIAQGIVPAAEGKGFVVIVQAVNRKDPKDQYGILSRHTDDGKLVWKRAYRPGVNNMLAGLAVTDDKSYIATGKIIMDDGRMAGWILKLGHDGTILWQRTYPRGKYSVLNGGAASSRVTPDGGHYYLVTGAAEPVDDNPHAAWVMEVDPAGEPVWQRYYRLKDYEFNGQDISARADGRVVVVANALTRDSYDPFMHDHIRVLSLSPRGAMLDDQSYLNGLKAQASDVTRNASGETVITATILKEQKKSEQEYGPEKPVPEGQQPAPEPPLQEGWVMVVPGLDVYEDPCVRKPRR</sequence>
<evidence type="ECO:0000256" key="2">
    <source>
        <dbReference type="SAM" id="SignalP"/>
    </source>
</evidence>
<dbReference type="Gene3D" id="2.130.10.10">
    <property type="entry name" value="YVTN repeat-like/Quinoprotein amine dehydrogenase"/>
    <property type="match status" value="1"/>
</dbReference>
<protein>
    <recommendedName>
        <fullName evidence="5">Lipoprotein</fullName>
    </recommendedName>
</protein>
<feature type="signal peptide" evidence="2">
    <location>
        <begin position="1"/>
        <end position="17"/>
    </location>
</feature>
<keyword evidence="2" id="KW-0732">Signal</keyword>
<dbReference type="PANTHER" id="PTHR42754">
    <property type="entry name" value="ENDOGLUCANASE"/>
    <property type="match status" value="1"/>
</dbReference>
<evidence type="ECO:0000256" key="1">
    <source>
        <dbReference type="SAM" id="MobiDB-lite"/>
    </source>
</evidence>
<evidence type="ECO:0008006" key="5">
    <source>
        <dbReference type="Google" id="ProtNLM"/>
    </source>
</evidence>
<dbReference type="EMBL" id="CP066681">
    <property type="protein sequence ID" value="QQG36983.1"/>
    <property type="molecule type" value="Genomic_DNA"/>
</dbReference>
<gene>
    <name evidence="3" type="ORF">HYS17_04230</name>
</gene>
<dbReference type="PANTHER" id="PTHR42754:SF1">
    <property type="entry name" value="LIPOPROTEIN"/>
    <property type="match status" value="1"/>
</dbReference>
<feature type="region of interest" description="Disordered" evidence="1">
    <location>
        <begin position="399"/>
        <end position="426"/>
    </location>
</feature>
<organism evidence="3 4">
    <name type="scientific">Micavibrio aeruginosavorus</name>
    <dbReference type="NCBI Taxonomy" id="349221"/>
    <lineage>
        <taxon>Bacteria</taxon>
        <taxon>Pseudomonadati</taxon>
        <taxon>Bdellovibrionota</taxon>
        <taxon>Bdellovibrionia</taxon>
        <taxon>Bdellovibrionales</taxon>
        <taxon>Pseudobdellovibrionaceae</taxon>
        <taxon>Micavibrio</taxon>
    </lineage>
</organism>
<dbReference type="SUPFAM" id="SSF50998">
    <property type="entry name" value="Quinoprotein alcohol dehydrogenase-like"/>
    <property type="match status" value="1"/>
</dbReference>
<dbReference type="InterPro" id="IPR015943">
    <property type="entry name" value="WD40/YVTN_repeat-like_dom_sf"/>
</dbReference>
<accession>A0A7T5R3Q8</accession>
<dbReference type="Proteomes" id="UP000595362">
    <property type="component" value="Chromosome"/>
</dbReference>
<evidence type="ECO:0000313" key="3">
    <source>
        <dbReference type="EMBL" id="QQG36983.1"/>
    </source>
</evidence>
<dbReference type="AlphaFoldDB" id="A0A7T5R3Q8"/>
<feature type="compositionally biased region" description="Basic and acidic residues" evidence="1">
    <location>
        <begin position="399"/>
        <end position="413"/>
    </location>
</feature>
<dbReference type="InterPro" id="IPR011047">
    <property type="entry name" value="Quinoprotein_ADH-like_sf"/>
</dbReference>
<name>A0A7T5R3Q8_9BACT</name>